<gene>
    <name evidence="1" type="ORF">BJ212DRAFT_1323725</name>
</gene>
<feature type="non-terminal residue" evidence="1">
    <location>
        <position position="78"/>
    </location>
</feature>
<organism evidence="1 2">
    <name type="scientific">Suillus subaureus</name>
    <dbReference type="NCBI Taxonomy" id="48587"/>
    <lineage>
        <taxon>Eukaryota</taxon>
        <taxon>Fungi</taxon>
        <taxon>Dikarya</taxon>
        <taxon>Basidiomycota</taxon>
        <taxon>Agaricomycotina</taxon>
        <taxon>Agaricomycetes</taxon>
        <taxon>Agaricomycetidae</taxon>
        <taxon>Boletales</taxon>
        <taxon>Suillineae</taxon>
        <taxon>Suillaceae</taxon>
        <taxon>Suillus</taxon>
    </lineage>
</organism>
<dbReference type="Proteomes" id="UP000807769">
    <property type="component" value="Unassembled WGS sequence"/>
</dbReference>
<keyword evidence="2" id="KW-1185">Reference proteome</keyword>
<dbReference type="GeneID" id="64628521"/>
<sequence length="78" mass="8819">MFLLHRSWARNDSGIVQITPVKCDVSLIHQLEHTVSYAVPTHDPHRHFRVVLDVIPVQLAQLESFCQVVRAAHDALVG</sequence>
<reference evidence="1" key="1">
    <citation type="journal article" date="2020" name="New Phytol.">
        <title>Comparative genomics reveals dynamic genome evolution in host specialist ectomycorrhizal fungi.</title>
        <authorList>
            <person name="Lofgren L.A."/>
            <person name="Nguyen N.H."/>
            <person name="Vilgalys R."/>
            <person name="Ruytinx J."/>
            <person name="Liao H.L."/>
            <person name="Branco S."/>
            <person name="Kuo A."/>
            <person name="LaButti K."/>
            <person name="Lipzen A."/>
            <person name="Andreopoulos W."/>
            <person name="Pangilinan J."/>
            <person name="Riley R."/>
            <person name="Hundley H."/>
            <person name="Na H."/>
            <person name="Barry K."/>
            <person name="Grigoriev I.V."/>
            <person name="Stajich J.E."/>
            <person name="Kennedy P.G."/>
        </authorList>
    </citation>
    <scope>NUCLEOTIDE SEQUENCE</scope>
    <source>
        <strain evidence="1">MN1</strain>
    </source>
</reference>
<proteinExistence type="predicted"/>
<evidence type="ECO:0000313" key="2">
    <source>
        <dbReference type="Proteomes" id="UP000807769"/>
    </source>
</evidence>
<dbReference type="AlphaFoldDB" id="A0A9P7EJV6"/>
<dbReference type="EMBL" id="JABBWG010000004">
    <property type="protein sequence ID" value="KAG1823368.1"/>
    <property type="molecule type" value="Genomic_DNA"/>
</dbReference>
<dbReference type="RefSeq" id="XP_041197428.1">
    <property type="nucleotide sequence ID" value="XM_041334504.1"/>
</dbReference>
<name>A0A9P7EJV6_9AGAM</name>
<protein>
    <submittedName>
        <fullName evidence="1">Uncharacterized protein</fullName>
    </submittedName>
</protein>
<accession>A0A9P7EJV6</accession>
<evidence type="ECO:0000313" key="1">
    <source>
        <dbReference type="EMBL" id="KAG1823368.1"/>
    </source>
</evidence>
<comment type="caution">
    <text evidence="1">The sequence shown here is derived from an EMBL/GenBank/DDBJ whole genome shotgun (WGS) entry which is preliminary data.</text>
</comment>